<dbReference type="Proteomes" id="UP000824200">
    <property type="component" value="Unassembled WGS sequence"/>
</dbReference>
<organism evidence="1 2">
    <name type="scientific">Candidatus Fimimonas gallinarum</name>
    <dbReference type="NCBI Taxonomy" id="2840821"/>
    <lineage>
        <taxon>Bacteria</taxon>
        <taxon>Pseudomonadati</taxon>
        <taxon>Myxococcota</taxon>
        <taxon>Myxococcia</taxon>
        <taxon>Myxococcales</taxon>
        <taxon>Cystobacterineae</taxon>
        <taxon>Myxococcaceae</taxon>
        <taxon>Myxococcaceae incertae sedis</taxon>
        <taxon>Candidatus Fimimonas</taxon>
    </lineage>
</organism>
<gene>
    <name evidence="1" type="ORF">IAC95_01060</name>
</gene>
<accession>A0A9D1E376</accession>
<dbReference type="EMBL" id="DVHL01000010">
    <property type="protein sequence ID" value="HIR65469.1"/>
    <property type="molecule type" value="Genomic_DNA"/>
</dbReference>
<proteinExistence type="predicted"/>
<evidence type="ECO:0000313" key="2">
    <source>
        <dbReference type="Proteomes" id="UP000824200"/>
    </source>
</evidence>
<reference evidence="1" key="2">
    <citation type="journal article" date="2021" name="PeerJ">
        <title>Extensive microbial diversity within the chicken gut microbiome revealed by metagenomics and culture.</title>
        <authorList>
            <person name="Gilroy R."/>
            <person name="Ravi A."/>
            <person name="Getino M."/>
            <person name="Pursley I."/>
            <person name="Horton D.L."/>
            <person name="Alikhan N.F."/>
            <person name="Baker D."/>
            <person name="Gharbi K."/>
            <person name="Hall N."/>
            <person name="Watson M."/>
            <person name="Adriaenssens E.M."/>
            <person name="Foster-Nyarko E."/>
            <person name="Jarju S."/>
            <person name="Secka A."/>
            <person name="Antonio M."/>
            <person name="Oren A."/>
            <person name="Chaudhuri R.R."/>
            <person name="La Ragione R."/>
            <person name="Hildebrand F."/>
            <person name="Pallen M.J."/>
        </authorList>
    </citation>
    <scope>NUCLEOTIDE SEQUENCE</scope>
    <source>
        <strain evidence="1">CHK121-14286</strain>
    </source>
</reference>
<dbReference type="AlphaFoldDB" id="A0A9D1E376"/>
<sequence>MKVLEILKLCNGMADLQLPERYFAEQSDALADERITKLVYCCNSLLEQLYCDYATALKKCTLVATDGFADTSGLDFNRVVSLVDSNGNNVRYRYTKGGLSVADGTYTLTYASLPQRVGWTEEVEMPSPRITPRIFAYGCLAEYFFSVGDVGQSSLWNDKFLNALKTANVKKSAMTMPPVGRWL</sequence>
<comment type="caution">
    <text evidence="1">The sequence shown here is derived from an EMBL/GenBank/DDBJ whole genome shotgun (WGS) entry which is preliminary data.</text>
</comment>
<evidence type="ECO:0000313" key="1">
    <source>
        <dbReference type="EMBL" id="HIR65469.1"/>
    </source>
</evidence>
<reference evidence="1" key="1">
    <citation type="submission" date="2020-10" db="EMBL/GenBank/DDBJ databases">
        <authorList>
            <person name="Gilroy R."/>
        </authorList>
    </citation>
    <scope>NUCLEOTIDE SEQUENCE</scope>
    <source>
        <strain evidence="1">CHK121-14286</strain>
    </source>
</reference>
<protein>
    <submittedName>
        <fullName evidence="1">Uncharacterized protein</fullName>
    </submittedName>
</protein>
<name>A0A9D1E376_9BACT</name>